<evidence type="ECO:0000313" key="4">
    <source>
        <dbReference type="Proteomes" id="UP000324233"/>
    </source>
</evidence>
<evidence type="ECO:0000313" key="3">
    <source>
        <dbReference type="EMBL" id="QEH36068.1"/>
    </source>
</evidence>
<accession>A0A5B9W6A4</accession>
<dbReference type="Proteomes" id="UP000324233">
    <property type="component" value="Chromosome"/>
</dbReference>
<sequence length="268" mass="28043">MNVRTPAVAGRFYEAEPHRLRGDVRRMLDEAAPAGGGGAEALIVPHAGYAYSAPVAASGYAWLMPRASEIRRVILLGTCHTAGVEGLAASGAAAFETPLGAVPVDREAVGRVAGLEGVSVRDDVHARDHALEVQLPFLQVVLDRFAIVPFLVGAASPGEVAGVIDALWDAPGTAVVVSSDLSHYHGYEEARRMDEATARAIEAMDESALGPGSACGRFAIAGLLRAARERGLACRMVDLRSSGDTAGRRDRVVGYGAFVLLDDAEEEG</sequence>
<dbReference type="AlphaFoldDB" id="A0A5B9W6A4"/>
<dbReference type="CDD" id="cd07361">
    <property type="entry name" value="MEMO_like"/>
    <property type="match status" value="1"/>
</dbReference>
<dbReference type="PANTHER" id="PTHR11060:SF0">
    <property type="entry name" value="PROTEIN MEMO1"/>
    <property type="match status" value="1"/>
</dbReference>
<dbReference type="RefSeq" id="WP_148595790.1">
    <property type="nucleotide sequence ID" value="NZ_CP042997.1"/>
</dbReference>
<dbReference type="EMBL" id="CP042997">
    <property type="protein sequence ID" value="QEH36068.1"/>
    <property type="molecule type" value="Genomic_DNA"/>
</dbReference>
<dbReference type="OrthoDB" id="9782820at2"/>
<proteinExistence type="inferred from homology"/>
<dbReference type="PANTHER" id="PTHR11060">
    <property type="entry name" value="PROTEIN MEMO1"/>
    <property type="match status" value="1"/>
</dbReference>
<protein>
    <recommendedName>
        <fullName evidence="2">MEMO1 family protein OJF2_46260</fullName>
    </recommendedName>
</protein>
<dbReference type="Pfam" id="PF01875">
    <property type="entry name" value="Memo"/>
    <property type="match status" value="1"/>
</dbReference>
<evidence type="ECO:0000256" key="1">
    <source>
        <dbReference type="ARBA" id="ARBA00006315"/>
    </source>
</evidence>
<dbReference type="NCBIfam" id="TIGR04336">
    <property type="entry name" value="AmmeMemoSam_B"/>
    <property type="match status" value="1"/>
</dbReference>
<reference evidence="3 4" key="1">
    <citation type="submission" date="2019-08" db="EMBL/GenBank/DDBJ databases">
        <title>Deep-cultivation of Planctomycetes and their phenomic and genomic characterization uncovers novel biology.</title>
        <authorList>
            <person name="Wiegand S."/>
            <person name="Jogler M."/>
            <person name="Boedeker C."/>
            <person name="Pinto D."/>
            <person name="Vollmers J."/>
            <person name="Rivas-Marin E."/>
            <person name="Kohn T."/>
            <person name="Peeters S.H."/>
            <person name="Heuer A."/>
            <person name="Rast P."/>
            <person name="Oberbeckmann S."/>
            <person name="Bunk B."/>
            <person name="Jeske O."/>
            <person name="Meyerdierks A."/>
            <person name="Storesund J.E."/>
            <person name="Kallscheuer N."/>
            <person name="Luecker S."/>
            <person name="Lage O.M."/>
            <person name="Pohl T."/>
            <person name="Merkel B.J."/>
            <person name="Hornburger P."/>
            <person name="Mueller R.-W."/>
            <person name="Bruemmer F."/>
            <person name="Labrenz M."/>
            <person name="Spormann A.M."/>
            <person name="Op den Camp H."/>
            <person name="Overmann J."/>
            <person name="Amann R."/>
            <person name="Jetten M.S.M."/>
            <person name="Mascher T."/>
            <person name="Medema M.H."/>
            <person name="Devos D.P."/>
            <person name="Kaster A.-K."/>
            <person name="Ovreas L."/>
            <person name="Rohde M."/>
            <person name="Galperin M.Y."/>
            <person name="Jogler C."/>
        </authorList>
    </citation>
    <scope>NUCLEOTIDE SEQUENCE [LARGE SCALE GENOMIC DNA]</scope>
    <source>
        <strain evidence="3 4">OJF2</strain>
    </source>
</reference>
<comment type="similarity">
    <text evidence="1 2">Belongs to the MEMO1 family.</text>
</comment>
<organism evidence="3 4">
    <name type="scientific">Aquisphaera giovannonii</name>
    <dbReference type="NCBI Taxonomy" id="406548"/>
    <lineage>
        <taxon>Bacteria</taxon>
        <taxon>Pseudomonadati</taxon>
        <taxon>Planctomycetota</taxon>
        <taxon>Planctomycetia</taxon>
        <taxon>Isosphaerales</taxon>
        <taxon>Isosphaeraceae</taxon>
        <taxon>Aquisphaera</taxon>
    </lineage>
</organism>
<dbReference type="HAMAP" id="MF_00055">
    <property type="entry name" value="MEMO1"/>
    <property type="match status" value="1"/>
</dbReference>
<dbReference type="InterPro" id="IPR002737">
    <property type="entry name" value="MEMO1_fam"/>
</dbReference>
<dbReference type="Gene3D" id="3.40.830.10">
    <property type="entry name" value="LigB-like"/>
    <property type="match status" value="1"/>
</dbReference>
<evidence type="ECO:0000256" key="2">
    <source>
        <dbReference type="HAMAP-Rule" id="MF_00055"/>
    </source>
</evidence>
<dbReference type="KEGG" id="agv:OJF2_46260"/>
<keyword evidence="4" id="KW-1185">Reference proteome</keyword>
<name>A0A5B9W6A4_9BACT</name>
<gene>
    <name evidence="3" type="ORF">OJF2_46260</name>
</gene>